<dbReference type="Proteomes" id="UP000288215">
    <property type="component" value="Unassembled WGS sequence"/>
</dbReference>
<dbReference type="GO" id="GO:0003735">
    <property type="term" value="F:structural constituent of ribosome"/>
    <property type="evidence" value="ECO:0007669"/>
    <property type="project" value="InterPro"/>
</dbReference>
<dbReference type="InterPro" id="IPR001976">
    <property type="entry name" value="Ribosomal_eS24"/>
</dbReference>
<evidence type="ECO:0000256" key="4">
    <source>
        <dbReference type="SAM" id="MobiDB-lite"/>
    </source>
</evidence>
<comment type="caution">
    <text evidence="5">The sequence shown here is derived from an EMBL/GenBank/DDBJ whole genome shotgun (WGS) entry which is preliminary data.</text>
</comment>
<dbReference type="SUPFAM" id="SSF54189">
    <property type="entry name" value="Ribosomal proteins S24e, L23 and L15e"/>
    <property type="match status" value="1"/>
</dbReference>
<feature type="compositionally biased region" description="Basic and acidic residues" evidence="4">
    <location>
        <begin position="88"/>
        <end position="103"/>
    </location>
</feature>
<evidence type="ECO:0000313" key="6">
    <source>
        <dbReference type="Proteomes" id="UP000288215"/>
    </source>
</evidence>
<gene>
    <name evidence="5" type="ORF">Metus_1545</name>
</gene>
<keyword evidence="2" id="KW-0687">Ribonucleoprotein</keyword>
<sequence length="112" mass="12528">MSSQDVAFQISIVEERINKLMERRELKLEVASKVSPRRDLLRKALASALKVPVENVYIRNVLSSYGSQVCTCTAHVYDDAARGKAIEPKHIQMRNLSREERKQASAPASASS</sequence>
<dbReference type="Gene3D" id="3.30.70.3370">
    <property type="match status" value="1"/>
</dbReference>
<proteinExistence type="predicted"/>
<evidence type="ECO:0000256" key="2">
    <source>
        <dbReference type="ARBA" id="ARBA00023274"/>
    </source>
</evidence>
<organism evidence="5 6">
    <name type="scientific">Methanosuratincola subterraneus</name>
    <dbReference type="NCBI Taxonomy" id="2593994"/>
    <lineage>
        <taxon>Archaea</taxon>
        <taxon>Thermoproteota</taxon>
        <taxon>Methanosuratincolia</taxon>
        <taxon>Candidatus Methanomethylicales</taxon>
        <taxon>Candidatus Methanomethylicaceae</taxon>
        <taxon>Candidatus Methanosuratincola (ex Vanwonterghem et al. 2016)</taxon>
    </lineage>
</organism>
<dbReference type="InterPro" id="IPR012678">
    <property type="entry name" value="Ribosomal_uL23/eL15/eS24_sf"/>
</dbReference>
<dbReference type="Pfam" id="PF01282">
    <property type="entry name" value="Ribosomal_S24e"/>
    <property type="match status" value="1"/>
</dbReference>
<evidence type="ECO:0000256" key="1">
    <source>
        <dbReference type="ARBA" id="ARBA00022980"/>
    </source>
</evidence>
<feature type="region of interest" description="Disordered" evidence="4">
    <location>
        <begin position="88"/>
        <end position="112"/>
    </location>
</feature>
<dbReference type="GO" id="GO:0005840">
    <property type="term" value="C:ribosome"/>
    <property type="evidence" value="ECO:0007669"/>
    <property type="project" value="UniProtKB-KW"/>
</dbReference>
<name>A0A444L7J2_METS7</name>
<dbReference type="GO" id="GO:0006412">
    <property type="term" value="P:translation"/>
    <property type="evidence" value="ECO:0007669"/>
    <property type="project" value="InterPro"/>
</dbReference>
<dbReference type="AlphaFoldDB" id="A0A444L7J2"/>
<keyword evidence="1" id="KW-0689">Ribosomal protein</keyword>
<protein>
    <recommendedName>
        <fullName evidence="3">30S ribosomal protein S24e</fullName>
    </recommendedName>
</protein>
<evidence type="ECO:0000313" key="5">
    <source>
        <dbReference type="EMBL" id="RWX73571.1"/>
    </source>
</evidence>
<evidence type="ECO:0000256" key="3">
    <source>
        <dbReference type="ARBA" id="ARBA00035358"/>
    </source>
</evidence>
<reference evidence="5 6" key="1">
    <citation type="submission" date="2018-12" db="EMBL/GenBank/DDBJ databases">
        <title>The complete genome of the methanogenic archaea of the candidate phylum Verstraetearchaeota, obtained from the metagenome of underground thermal water.</title>
        <authorList>
            <person name="Kadnikov V.V."/>
            <person name="Mardanov A.V."/>
            <person name="Beletsky A.V."/>
            <person name="Karnachuk O.V."/>
            <person name="Ravin N.V."/>
        </authorList>
    </citation>
    <scope>NUCLEOTIDE SEQUENCE [LARGE SCALE GENOMIC DNA]</scope>
    <source>
        <strain evidence="5">Ch88</strain>
    </source>
</reference>
<dbReference type="InterPro" id="IPR053709">
    <property type="entry name" value="eRP_eS24_sf"/>
</dbReference>
<dbReference type="GO" id="GO:1990904">
    <property type="term" value="C:ribonucleoprotein complex"/>
    <property type="evidence" value="ECO:0007669"/>
    <property type="project" value="UniProtKB-KW"/>
</dbReference>
<accession>A0A444L7J2</accession>
<dbReference type="EMBL" id="RXGA01000003">
    <property type="protein sequence ID" value="RWX73571.1"/>
    <property type="molecule type" value="Genomic_DNA"/>
</dbReference>